<proteinExistence type="predicted"/>
<keyword evidence="1" id="KW-1133">Transmembrane helix</keyword>
<dbReference type="AlphaFoldDB" id="A0A0D2JKZ9"/>
<sequence length="388" mass="43187">MKHMRLIIYFIYGYGISCISATAANQAVICVPIADLVGQPLLSLSSAHQNIEKMYAQQPIVSPAAGKPTTISYRIHQALLGDQVNVLQENTHEVCLSIPSLFYLTSTGQKAHTYWTLKKNIKKISDFPKGQQNRIATAINWSNPDTIKQPDTIILKKPYYIPAIKTTCSLGTRFKVSSYIPKTKIYKVWALKPHSARFLLVDIPENACTCPSNIAVKDQRTAFVDLLRSWTQLGANVPYVWGGSSFIDANDKTSKLPYIRSAGFDCSNMIARATQMVGIPYFYKNSKTALSFLKPVTGKVSVGDIIALPGHVMVISDLIHHKAIEARDYDAGYGKIHEVDLRHVFKDISTYDELISTLKAKTLLTRLKKDGSVQNEKIKVSLLRLPAI</sequence>
<evidence type="ECO:0000313" key="2">
    <source>
        <dbReference type="EMBL" id="KIX85058.1"/>
    </source>
</evidence>
<dbReference type="eggNOG" id="ENOG50342GR">
    <property type="taxonomic scope" value="Bacteria"/>
</dbReference>
<organism evidence="2 3">
    <name type="scientific">candidate division TM6 bacterium JCVI TM6SC1</name>
    <dbReference type="NCBI Taxonomy" id="1306947"/>
    <lineage>
        <taxon>Bacteria</taxon>
        <taxon>Candidatus Babelota</taxon>
        <taxon>Vermiphilus</taxon>
    </lineage>
</organism>
<accession>A0A0D2JKZ9</accession>
<evidence type="ECO:0008006" key="4">
    <source>
        <dbReference type="Google" id="ProtNLM"/>
    </source>
</evidence>
<keyword evidence="1" id="KW-0812">Transmembrane</keyword>
<dbReference type="InterPro" id="IPR038765">
    <property type="entry name" value="Papain-like_cys_pep_sf"/>
</dbReference>
<dbReference type="Gene3D" id="3.90.1720.10">
    <property type="entry name" value="endopeptidase domain like (from Nostoc punctiforme)"/>
    <property type="match status" value="1"/>
</dbReference>
<reference evidence="2 3" key="1">
    <citation type="journal article" date="2013" name="Proc. Natl. Acad. Sci. U.S.A.">
        <title>Candidate phylum TM6 genome recovered from a hospital sink biofilm provides genomic insights into this uncultivated phylum.</title>
        <authorList>
            <person name="McLean J.S."/>
            <person name="Lombardo M.J."/>
            <person name="Badger J.H."/>
            <person name="Edlund A."/>
            <person name="Novotny M."/>
            <person name="Yee-Greenbaum J."/>
            <person name="Vyahhi N."/>
            <person name="Hall A.P."/>
            <person name="Yang Y."/>
            <person name="Dupont C.L."/>
            <person name="Ziegler M.G."/>
            <person name="Chitsaz H."/>
            <person name="Allen A.E."/>
            <person name="Yooseph S."/>
            <person name="Tesler G."/>
            <person name="Pevzner P.A."/>
            <person name="Friedman R.M."/>
            <person name="Nealson K.H."/>
            <person name="Venter J.C."/>
            <person name="Lasken R.S."/>
        </authorList>
    </citation>
    <scope>NUCLEOTIDE SEQUENCE [LARGE SCALE GENOMIC DNA]</scope>
    <source>
        <strain evidence="2 3">TM6SC1</strain>
    </source>
</reference>
<keyword evidence="1" id="KW-0472">Membrane</keyword>
<name>A0A0D2JKZ9_9BACT</name>
<evidence type="ECO:0000313" key="3">
    <source>
        <dbReference type="Proteomes" id="UP000032214"/>
    </source>
</evidence>
<keyword evidence="3" id="KW-1185">Reference proteome</keyword>
<feature type="transmembrane region" description="Helical" evidence="1">
    <location>
        <begin position="7"/>
        <end position="24"/>
    </location>
</feature>
<gene>
    <name evidence="2" type="ORF">J120_03900</name>
</gene>
<protein>
    <recommendedName>
        <fullName evidence="4">NlpC/P60 domain-containing protein</fullName>
    </recommendedName>
</protein>
<comment type="caution">
    <text evidence="2">The sequence shown here is derived from an EMBL/GenBank/DDBJ whole genome shotgun (WGS) entry which is preliminary data.</text>
</comment>
<dbReference type="SUPFAM" id="SSF54001">
    <property type="entry name" value="Cysteine proteinases"/>
    <property type="match status" value="1"/>
</dbReference>
<evidence type="ECO:0000256" key="1">
    <source>
        <dbReference type="SAM" id="Phobius"/>
    </source>
</evidence>
<dbReference type="Proteomes" id="UP000032214">
    <property type="component" value="Unassembled WGS sequence"/>
</dbReference>
<dbReference type="EMBL" id="ARQD01000003">
    <property type="protein sequence ID" value="KIX85058.1"/>
    <property type="molecule type" value="Genomic_DNA"/>
</dbReference>